<proteinExistence type="predicted"/>
<evidence type="ECO:0000313" key="2">
    <source>
        <dbReference type="Proteomes" id="UP001222027"/>
    </source>
</evidence>
<reference evidence="1 2" key="1">
    <citation type="submission" date="2022-12" db="EMBL/GenBank/DDBJ databases">
        <title>Chromosome-scale assembly of the Ensete ventricosum genome.</title>
        <authorList>
            <person name="Dussert Y."/>
            <person name="Stocks J."/>
            <person name="Wendawek A."/>
            <person name="Woldeyes F."/>
            <person name="Nichols R.A."/>
            <person name="Borrell J.S."/>
        </authorList>
    </citation>
    <scope>NUCLEOTIDE SEQUENCE [LARGE SCALE GENOMIC DNA]</scope>
    <source>
        <strain evidence="2">cv. Maze</strain>
        <tissue evidence="1">Seeds</tissue>
    </source>
</reference>
<gene>
    <name evidence="1" type="ORF">OPV22_019211</name>
</gene>
<accession>A0AAV8PK55</accession>
<comment type="caution">
    <text evidence="1">The sequence shown here is derived from an EMBL/GenBank/DDBJ whole genome shotgun (WGS) entry which is preliminary data.</text>
</comment>
<dbReference type="Proteomes" id="UP001222027">
    <property type="component" value="Unassembled WGS sequence"/>
</dbReference>
<organism evidence="1 2">
    <name type="scientific">Ensete ventricosum</name>
    <name type="common">Abyssinian banana</name>
    <name type="synonym">Musa ensete</name>
    <dbReference type="NCBI Taxonomy" id="4639"/>
    <lineage>
        <taxon>Eukaryota</taxon>
        <taxon>Viridiplantae</taxon>
        <taxon>Streptophyta</taxon>
        <taxon>Embryophyta</taxon>
        <taxon>Tracheophyta</taxon>
        <taxon>Spermatophyta</taxon>
        <taxon>Magnoliopsida</taxon>
        <taxon>Liliopsida</taxon>
        <taxon>Zingiberales</taxon>
        <taxon>Musaceae</taxon>
        <taxon>Ensete</taxon>
    </lineage>
</organism>
<sequence length="98" mass="11450">MRRYTDGRDWYDCTEYEGLLLTVTADEEMAMVEVHSTDIFTTDRKGVVVEVTILETDSYYEESTGTWEHFFDVQFHDTPVVLKASVSGRKIKCVVRWN</sequence>
<keyword evidence="2" id="KW-1185">Reference proteome</keyword>
<dbReference type="AlphaFoldDB" id="A0AAV8PK55"/>
<evidence type="ECO:0000313" key="1">
    <source>
        <dbReference type="EMBL" id="KAJ8486726.1"/>
    </source>
</evidence>
<dbReference type="EMBL" id="JAQQAF010000005">
    <property type="protein sequence ID" value="KAJ8486726.1"/>
    <property type="molecule type" value="Genomic_DNA"/>
</dbReference>
<protein>
    <submittedName>
        <fullName evidence="1">Uncharacterized protein</fullName>
    </submittedName>
</protein>
<name>A0AAV8PK55_ENSVE</name>